<dbReference type="AlphaFoldDB" id="A0A226ER67"/>
<keyword evidence="2" id="KW-0732">Signal</keyword>
<reference evidence="3 4" key="1">
    <citation type="submission" date="2015-12" db="EMBL/GenBank/DDBJ databases">
        <title>The genome of Folsomia candida.</title>
        <authorList>
            <person name="Faddeeva A."/>
            <person name="Derks M.F."/>
            <person name="Anvar Y."/>
            <person name="Smit S."/>
            <person name="Van Straalen N."/>
            <person name="Roelofs D."/>
        </authorList>
    </citation>
    <scope>NUCLEOTIDE SEQUENCE [LARGE SCALE GENOMIC DNA]</scope>
    <source>
        <strain evidence="3 4">VU population</strain>
        <tissue evidence="3">Whole body</tissue>
    </source>
</reference>
<comment type="caution">
    <text evidence="3">The sequence shown here is derived from an EMBL/GenBank/DDBJ whole genome shotgun (WGS) entry which is preliminary data.</text>
</comment>
<dbReference type="Proteomes" id="UP000198287">
    <property type="component" value="Unassembled WGS sequence"/>
</dbReference>
<proteinExistence type="predicted"/>
<evidence type="ECO:0000313" key="3">
    <source>
        <dbReference type="EMBL" id="OXA59698.1"/>
    </source>
</evidence>
<gene>
    <name evidence="3" type="ORF">Fcan01_05586</name>
</gene>
<evidence type="ECO:0000256" key="2">
    <source>
        <dbReference type="SAM" id="SignalP"/>
    </source>
</evidence>
<organism evidence="3 4">
    <name type="scientific">Folsomia candida</name>
    <name type="common">Springtail</name>
    <dbReference type="NCBI Taxonomy" id="158441"/>
    <lineage>
        <taxon>Eukaryota</taxon>
        <taxon>Metazoa</taxon>
        <taxon>Ecdysozoa</taxon>
        <taxon>Arthropoda</taxon>
        <taxon>Hexapoda</taxon>
        <taxon>Collembola</taxon>
        <taxon>Entomobryomorpha</taxon>
        <taxon>Isotomoidea</taxon>
        <taxon>Isotomidae</taxon>
        <taxon>Proisotominae</taxon>
        <taxon>Folsomia</taxon>
    </lineage>
</organism>
<dbReference type="EMBL" id="LNIX01000002">
    <property type="protein sequence ID" value="OXA59698.1"/>
    <property type="molecule type" value="Genomic_DNA"/>
</dbReference>
<feature type="chain" id="PRO_5012940347" evidence="2">
    <location>
        <begin position="25"/>
        <end position="174"/>
    </location>
</feature>
<name>A0A226ER67_FOLCA</name>
<evidence type="ECO:0000256" key="1">
    <source>
        <dbReference type="SAM" id="MobiDB-lite"/>
    </source>
</evidence>
<accession>A0A226ER67</accession>
<dbReference type="OrthoDB" id="7340102at2759"/>
<feature type="region of interest" description="Disordered" evidence="1">
    <location>
        <begin position="33"/>
        <end position="59"/>
    </location>
</feature>
<sequence>MKTLSFLIVTLFVLSSDFNSCCEAQKVYKLDPETMSDDDYSPEMDLVGPSSPPQSSEEMNIKPNFPSRFTSLASSPQSYNYFTPGGKRYLLSNTQLSTLNGHSPKYILQPSTRQSGFIPQQKSYYGRMSGFGMGGFGGVVGGGGRHSSAFMPPVSPRKRQILFRQCFFNPISCF</sequence>
<feature type="signal peptide" evidence="2">
    <location>
        <begin position="1"/>
        <end position="24"/>
    </location>
</feature>
<keyword evidence="4" id="KW-1185">Reference proteome</keyword>
<evidence type="ECO:0000313" key="4">
    <source>
        <dbReference type="Proteomes" id="UP000198287"/>
    </source>
</evidence>
<protein>
    <submittedName>
        <fullName evidence="3">Allatostatin</fullName>
    </submittedName>
</protein>